<protein>
    <recommendedName>
        <fullName evidence="16">Nuclear receptor domain-containing protein</fullName>
    </recommendedName>
</protein>
<dbReference type="Pfam" id="PF00105">
    <property type="entry name" value="zf-C4"/>
    <property type="match status" value="1"/>
</dbReference>
<evidence type="ECO:0000256" key="10">
    <source>
        <dbReference type="ARBA" id="ARBA00023242"/>
    </source>
</evidence>
<comment type="subcellular location">
    <subcellularLocation>
        <location evidence="1">Nucleus</location>
    </subcellularLocation>
</comment>
<dbReference type="SUPFAM" id="SSF57716">
    <property type="entry name" value="Glucocorticoid receptor-like (DNA-binding domain)"/>
    <property type="match status" value="1"/>
</dbReference>
<dbReference type="PROSITE" id="PS51030">
    <property type="entry name" value="NUCLEAR_REC_DBD_2"/>
    <property type="match status" value="1"/>
</dbReference>
<evidence type="ECO:0000256" key="4">
    <source>
        <dbReference type="ARBA" id="ARBA00022771"/>
    </source>
</evidence>
<dbReference type="PRINTS" id="PR00047">
    <property type="entry name" value="STROIDFINGER"/>
</dbReference>
<evidence type="ECO:0000259" key="12">
    <source>
        <dbReference type="PROSITE" id="PS51030"/>
    </source>
</evidence>
<evidence type="ECO:0000313" key="15">
    <source>
        <dbReference type="Proteomes" id="UP001152747"/>
    </source>
</evidence>
<dbReference type="PROSITE" id="PS51843">
    <property type="entry name" value="NR_LBD"/>
    <property type="match status" value="1"/>
</dbReference>
<dbReference type="GO" id="GO:0003700">
    <property type="term" value="F:DNA-binding transcription factor activity"/>
    <property type="evidence" value="ECO:0007669"/>
    <property type="project" value="InterPro"/>
</dbReference>
<keyword evidence="6" id="KW-0805">Transcription regulation</keyword>
<evidence type="ECO:0000256" key="7">
    <source>
        <dbReference type="ARBA" id="ARBA00023125"/>
    </source>
</evidence>
<keyword evidence="8" id="KW-0804">Transcription</keyword>
<feature type="domain" description="Nuclear receptor" evidence="12">
    <location>
        <begin position="23"/>
        <end position="99"/>
    </location>
</feature>
<comment type="caution">
    <text evidence="14">The sequence shown here is derived from an EMBL/GenBank/DDBJ whole genome shotgun (WGS) entry which is preliminary data.</text>
</comment>
<dbReference type="InterPro" id="IPR000536">
    <property type="entry name" value="Nucl_hrmn_rcpt_lig-bd"/>
</dbReference>
<dbReference type="PANTHER" id="PTHR45680">
    <property type="entry name" value="NUCLEAR HORMONE RECEPTOR FAMILY"/>
    <property type="match status" value="1"/>
</dbReference>
<dbReference type="Pfam" id="PF00104">
    <property type="entry name" value="Hormone_recep"/>
    <property type="match status" value="1"/>
</dbReference>
<organism evidence="14 15">
    <name type="scientific">Caenorhabditis angaria</name>
    <dbReference type="NCBI Taxonomy" id="860376"/>
    <lineage>
        <taxon>Eukaryota</taxon>
        <taxon>Metazoa</taxon>
        <taxon>Ecdysozoa</taxon>
        <taxon>Nematoda</taxon>
        <taxon>Chromadorea</taxon>
        <taxon>Rhabditida</taxon>
        <taxon>Rhabditina</taxon>
        <taxon>Rhabditomorpha</taxon>
        <taxon>Rhabditoidea</taxon>
        <taxon>Rhabditidae</taxon>
        <taxon>Peloderinae</taxon>
        <taxon>Caenorhabditis</taxon>
    </lineage>
</organism>
<keyword evidence="9" id="KW-0675">Receptor</keyword>
<keyword evidence="7" id="KW-0238">DNA-binding</keyword>
<dbReference type="AlphaFoldDB" id="A0A9P1N6R0"/>
<evidence type="ECO:0000256" key="9">
    <source>
        <dbReference type="ARBA" id="ARBA00023170"/>
    </source>
</evidence>
<evidence type="ECO:0000259" key="13">
    <source>
        <dbReference type="PROSITE" id="PS51843"/>
    </source>
</evidence>
<sequence>MEVALLPPPSQPISNPVTVEAEACPCKVCGDKAHGVHFGVMSCRACAAFYRRFIVLNLEYECLKDPKKCLVDNTRRSSCRHCRFQKCLKVGMTTDNVQFNRDVYSHEKDRRKKKKTASPTDSNANIPSTSLQKSELALQEKLYRSTVFEECKNISIRIECEKIFQCNYPNMNDDFGNLNHLQKIAIGLDQLRADQDVIDIKFNNRLSFDNLVPHWACVSKKLAKLVMHSWAFRNIELAEQLRIFRYVWKTLHRLERLQMTVQVFGEKCVDEKKLIINCERAIQLDALFMDIDGISREKKRFTLTEFKKYANRLIDEVARPLCKLKLSTIEVGFMLCMVCQYNEQDYFGDNVVPVSDVFEVEITNNLHDYYTSIGLTNYASRIQQIMKCVIAMKRIHNDDFIGNLVNPPKPFQVPPKCAQQ</sequence>
<evidence type="ECO:0000256" key="2">
    <source>
        <dbReference type="ARBA" id="ARBA00005993"/>
    </source>
</evidence>
<keyword evidence="3" id="KW-0479">Metal-binding</keyword>
<dbReference type="Gene3D" id="3.30.50.10">
    <property type="entry name" value="Erythroid Transcription Factor GATA-1, subunit A"/>
    <property type="match status" value="1"/>
</dbReference>
<dbReference type="CDD" id="cd06960">
    <property type="entry name" value="NR_DBD_HNF4A"/>
    <property type="match status" value="1"/>
</dbReference>
<dbReference type="SMART" id="SM00399">
    <property type="entry name" value="ZnF_C4"/>
    <property type="match status" value="1"/>
</dbReference>
<dbReference type="InterPro" id="IPR049636">
    <property type="entry name" value="HNF4-like_DBD"/>
</dbReference>
<feature type="region of interest" description="Disordered" evidence="11">
    <location>
        <begin position="105"/>
        <end position="127"/>
    </location>
</feature>
<evidence type="ECO:0008006" key="16">
    <source>
        <dbReference type="Google" id="ProtNLM"/>
    </source>
</evidence>
<evidence type="ECO:0000256" key="3">
    <source>
        <dbReference type="ARBA" id="ARBA00022723"/>
    </source>
</evidence>
<name>A0A9P1N6R0_9PELO</name>
<comment type="similarity">
    <text evidence="2">Belongs to the nuclear hormone receptor family.</text>
</comment>
<keyword evidence="5" id="KW-0862">Zinc</keyword>
<dbReference type="GO" id="GO:0000978">
    <property type="term" value="F:RNA polymerase II cis-regulatory region sequence-specific DNA binding"/>
    <property type="evidence" value="ECO:0007669"/>
    <property type="project" value="InterPro"/>
</dbReference>
<dbReference type="PANTHER" id="PTHR45680:SF30">
    <property type="entry name" value="NUCLEAR HORMONE RECEPTOR FAMILY"/>
    <property type="match status" value="1"/>
</dbReference>
<evidence type="ECO:0000256" key="1">
    <source>
        <dbReference type="ARBA" id="ARBA00004123"/>
    </source>
</evidence>
<dbReference type="EMBL" id="CANHGI010000005">
    <property type="protein sequence ID" value="CAI5453250.1"/>
    <property type="molecule type" value="Genomic_DNA"/>
</dbReference>
<evidence type="ECO:0000256" key="8">
    <source>
        <dbReference type="ARBA" id="ARBA00023163"/>
    </source>
</evidence>
<keyword evidence="15" id="KW-1185">Reference proteome</keyword>
<reference evidence="14" key="1">
    <citation type="submission" date="2022-11" db="EMBL/GenBank/DDBJ databases">
        <authorList>
            <person name="Kikuchi T."/>
        </authorList>
    </citation>
    <scope>NUCLEOTIDE SEQUENCE</scope>
    <source>
        <strain evidence="14">PS1010</strain>
    </source>
</reference>
<dbReference type="Proteomes" id="UP001152747">
    <property type="component" value="Unassembled WGS sequence"/>
</dbReference>
<dbReference type="InterPro" id="IPR001628">
    <property type="entry name" value="Znf_hrmn_rcpt"/>
</dbReference>
<feature type="compositionally biased region" description="Polar residues" evidence="11">
    <location>
        <begin position="117"/>
        <end position="127"/>
    </location>
</feature>
<evidence type="ECO:0000256" key="11">
    <source>
        <dbReference type="SAM" id="MobiDB-lite"/>
    </source>
</evidence>
<evidence type="ECO:0000313" key="14">
    <source>
        <dbReference type="EMBL" id="CAI5453250.1"/>
    </source>
</evidence>
<accession>A0A9P1N6R0</accession>
<keyword evidence="10" id="KW-0539">Nucleus</keyword>
<dbReference type="Gene3D" id="1.10.565.10">
    <property type="entry name" value="Retinoid X Receptor"/>
    <property type="match status" value="1"/>
</dbReference>
<dbReference type="GO" id="GO:0008270">
    <property type="term" value="F:zinc ion binding"/>
    <property type="evidence" value="ECO:0007669"/>
    <property type="project" value="UniProtKB-KW"/>
</dbReference>
<evidence type="ECO:0000256" key="6">
    <source>
        <dbReference type="ARBA" id="ARBA00023015"/>
    </source>
</evidence>
<proteinExistence type="inferred from homology"/>
<dbReference type="OrthoDB" id="10018779at2759"/>
<dbReference type="SUPFAM" id="SSF48508">
    <property type="entry name" value="Nuclear receptor ligand-binding domain"/>
    <property type="match status" value="1"/>
</dbReference>
<gene>
    <name evidence="14" type="ORF">CAMP_LOCUS15887</name>
</gene>
<dbReference type="SMART" id="SM00430">
    <property type="entry name" value="HOLI"/>
    <property type="match status" value="1"/>
</dbReference>
<evidence type="ECO:0000256" key="5">
    <source>
        <dbReference type="ARBA" id="ARBA00022833"/>
    </source>
</evidence>
<dbReference type="InterPro" id="IPR051152">
    <property type="entry name" value="C.elegans_Orphan_NR"/>
</dbReference>
<dbReference type="GO" id="GO:0005634">
    <property type="term" value="C:nucleus"/>
    <property type="evidence" value="ECO:0007669"/>
    <property type="project" value="UniProtKB-SubCell"/>
</dbReference>
<keyword evidence="4" id="KW-0863">Zinc-finger</keyword>
<dbReference type="InterPro" id="IPR013088">
    <property type="entry name" value="Znf_NHR/GATA"/>
</dbReference>
<feature type="domain" description="NR LBD" evidence="13">
    <location>
        <begin position="173"/>
        <end position="420"/>
    </location>
</feature>
<dbReference type="InterPro" id="IPR035500">
    <property type="entry name" value="NHR-like_dom_sf"/>
</dbReference>